<dbReference type="RefSeq" id="WP_187015580.1">
    <property type="nucleotide sequence ID" value="NZ_JACOQI010000016.1"/>
</dbReference>
<dbReference type="GO" id="GO:0003677">
    <property type="term" value="F:DNA binding"/>
    <property type="evidence" value="ECO:0007669"/>
    <property type="project" value="UniProtKB-KW"/>
</dbReference>
<evidence type="ECO:0000256" key="3">
    <source>
        <dbReference type="ARBA" id="ARBA00023125"/>
    </source>
</evidence>
<dbReference type="InterPro" id="IPR000055">
    <property type="entry name" value="Restrct_endonuc_typeI_TRD"/>
</dbReference>
<dbReference type="InterPro" id="IPR044946">
    <property type="entry name" value="Restrct_endonuc_typeI_TRD_sf"/>
</dbReference>
<keyword evidence="3" id="KW-0238">DNA-binding</keyword>
<keyword evidence="6" id="KW-0540">Nuclease</keyword>
<reference evidence="6" key="1">
    <citation type="submission" date="2020-08" db="EMBL/GenBank/DDBJ databases">
        <title>Genome public.</title>
        <authorList>
            <person name="Liu C."/>
            <person name="Sun Q."/>
        </authorList>
    </citation>
    <scope>NUCLEOTIDE SEQUENCE</scope>
    <source>
        <strain evidence="6">BX15</strain>
    </source>
</reference>
<dbReference type="SUPFAM" id="SSF116734">
    <property type="entry name" value="DNA methylase specificity domain"/>
    <property type="match status" value="1"/>
</dbReference>
<evidence type="ECO:0000256" key="4">
    <source>
        <dbReference type="ARBA" id="ARBA00038652"/>
    </source>
</evidence>
<dbReference type="EMBL" id="JACOQI010000016">
    <property type="protein sequence ID" value="MBC5771385.1"/>
    <property type="molecule type" value="Genomic_DNA"/>
</dbReference>
<evidence type="ECO:0000256" key="1">
    <source>
        <dbReference type="ARBA" id="ARBA00010923"/>
    </source>
</evidence>
<organism evidence="6 7">
    <name type="scientific">Dysosmobacter segnis</name>
    <dbReference type="NCBI Taxonomy" id="2763042"/>
    <lineage>
        <taxon>Bacteria</taxon>
        <taxon>Bacillati</taxon>
        <taxon>Bacillota</taxon>
        <taxon>Clostridia</taxon>
        <taxon>Eubacteriales</taxon>
        <taxon>Oscillospiraceae</taxon>
        <taxon>Dysosmobacter</taxon>
    </lineage>
</organism>
<feature type="domain" description="Type I restriction modification DNA specificity" evidence="5">
    <location>
        <begin position="27"/>
        <end position="185"/>
    </location>
</feature>
<dbReference type="AlphaFoldDB" id="A0A923MJQ8"/>
<evidence type="ECO:0000313" key="7">
    <source>
        <dbReference type="Proteomes" id="UP000620327"/>
    </source>
</evidence>
<protein>
    <submittedName>
        <fullName evidence="6">Restriction endonuclease subunit S</fullName>
    </submittedName>
</protein>
<comment type="subunit">
    <text evidence="4">The methyltransferase is composed of M and S polypeptides.</text>
</comment>
<comment type="caution">
    <text evidence="6">The sequence shown here is derived from an EMBL/GenBank/DDBJ whole genome shotgun (WGS) entry which is preliminary data.</text>
</comment>
<dbReference type="Proteomes" id="UP000620327">
    <property type="component" value="Unassembled WGS sequence"/>
</dbReference>
<dbReference type="InterPro" id="IPR051212">
    <property type="entry name" value="Type-I_RE_S_subunit"/>
</dbReference>
<dbReference type="PANTHER" id="PTHR43140">
    <property type="entry name" value="TYPE-1 RESTRICTION ENZYME ECOKI SPECIFICITY PROTEIN"/>
    <property type="match status" value="1"/>
</dbReference>
<keyword evidence="6" id="KW-0378">Hydrolase</keyword>
<keyword evidence="7" id="KW-1185">Reference proteome</keyword>
<dbReference type="Pfam" id="PF01420">
    <property type="entry name" value="Methylase_S"/>
    <property type="match status" value="1"/>
</dbReference>
<evidence type="ECO:0000313" key="6">
    <source>
        <dbReference type="EMBL" id="MBC5771385.1"/>
    </source>
</evidence>
<dbReference type="PANTHER" id="PTHR43140:SF1">
    <property type="entry name" value="TYPE I RESTRICTION ENZYME ECOKI SPECIFICITY SUBUNIT"/>
    <property type="match status" value="1"/>
</dbReference>
<evidence type="ECO:0000256" key="2">
    <source>
        <dbReference type="ARBA" id="ARBA00022747"/>
    </source>
</evidence>
<accession>A0A923MJQ8</accession>
<dbReference type="GO" id="GO:0004519">
    <property type="term" value="F:endonuclease activity"/>
    <property type="evidence" value="ECO:0007669"/>
    <property type="project" value="UniProtKB-KW"/>
</dbReference>
<name>A0A923MJQ8_9FIRM</name>
<keyword evidence="6" id="KW-0255">Endonuclease</keyword>
<evidence type="ECO:0000259" key="5">
    <source>
        <dbReference type="Pfam" id="PF01420"/>
    </source>
</evidence>
<gene>
    <name evidence="6" type="ORF">H8Z83_13870</name>
</gene>
<comment type="similarity">
    <text evidence="1">Belongs to the type-I restriction system S methylase family.</text>
</comment>
<proteinExistence type="inferred from homology"/>
<keyword evidence="2" id="KW-0680">Restriction system</keyword>
<dbReference type="GO" id="GO:0009307">
    <property type="term" value="P:DNA restriction-modification system"/>
    <property type="evidence" value="ECO:0007669"/>
    <property type="project" value="UniProtKB-KW"/>
</dbReference>
<dbReference type="Gene3D" id="3.90.220.20">
    <property type="entry name" value="DNA methylase specificity domains"/>
    <property type="match status" value="1"/>
</dbReference>
<sequence length="198" mass="22452">MTISYYEKMADGKLHCLDDQLPFELPDGWEWCNLSMIGTTNIGLTYRPTDIEPGGIMVLRSCNIVNDQVDLSGLVRVKTTVRENQFAQKNDILICARNGSRSLVGKCALIPDLREPASFGAFMAIYRTEYFEFIVHYLRSSFFRSVFDDSNSTAINQLTQDMLKRAIVPLPPLSEQRRIVEAIGAMLFELNQIEKSLS</sequence>